<sequence>MGGEAITFSAEDLRRLAANYDADAAPAPVVIGHPAADAPAYGWARSFSFDDHAQRLTAEIGDIVPAFADAVQAKRYRKVSLAFFRPAEPANPQPGTWYPRHVGFLGAAAPAVTGLKTVSFAAGDVVTVEFAAGTREAAGLFRRMREFLIEKFSLEDADRVLPDYEIRWLDEAAREPERVPAPTYAAPNPEDPTMTNPAPAPAPVDFAAREAELSAREKALADAERQATHGANVAFAAELAQAGRVLPAHQDRLVVVLDTLAGGSNAPVAFAAGEAAIAPVDALKVLLRELPKVVPLGGMLPSDAPQDVPSFAAPSDGRLSVDADRLGAHAKALAYQRAHPGTGYLDAVRAVDPNI</sequence>
<organism evidence="1 2">
    <name type="scientific">Starkeya nomas</name>
    <dbReference type="NCBI Taxonomy" id="2666134"/>
    <lineage>
        <taxon>Bacteria</taxon>
        <taxon>Pseudomonadati</taxon>
        <taxon>Pseudomonadota</taxon>
        <taxon>Alphaproteobacteria</taxon>
        <taxon>Hyphomicrobiales</taxon>
        <taxon>Xanthobacteraceae</taxon>
        <taxon>Starkeya</taxon>
    </lineage>
</organism>
<keyword evidence="2" id="KW-1185">Reference proteome</keyword>
<protein>
    <recommendedName>
        <fullName evidence="3">Peptidase</fullName>
    </recommendedName>
</protein>
<reference evidence="1 2" key="1">
    <citation type="submission" date="2019-12" db="EMBL/GenBank/DDBJ databases">
        <authorList>
            <person name="Reyes-Prieto M."/>
        </authorList>
    </citation>
    <scope>NUCLEOTIDE SEQUENCE [LARGE SCALE GENOMIC DNA]</scope>
    <source>
        <strain evidence="1">HF14-78462</strain>
    </source>
</reference>
<evidence type="ECO:0000313" key="2">
    <source>
        <dbReference type="Proteomes" id="UP000433050"/>
    </source>
</evidence>
<dbReference type="AlphaFoldDB" id="A0A5S9NAX7"/>
<dbReference type="EMBL" id="CACSAS010000001">
    <property type="protein sequence ID" value="CAA0086934.1"/>
    <property type="molecule type" value="Genomic_DNA"/>
</dbReference>
<gene>
    <name evidence="1" type="ORF">STARVERO_00335</name>
</gene>
<evidence type="ECO:0000313" key="1">
    <source>
        <dbReference type="EMBL" id="CAA0086934.1"/>
    </source>
</evidence>
<accession>A0A5S9NAX7</accession>
<proteinExistence type="predicted"/>
<name>A0A5S9NAX7_9HYPH</name>
<evidence type="ECO:0008006" key="3">
    <source>
        <dbReference type="Google" id="ProtNLM"/>
    </source>
</evidence>
<dbReference type="Proteomes" id="UP000433050">
    <property type="component" value="Unassembled WGS sequence"/>
</dbReference>